<feature type="transmembrane region" description="Helical" evidence="2">
    <location>
        <begin position="755"/>
        <end position="776"/>
    </location>
</feature>
<feature type="transmembrane region" description="Helical" evidence="2">
    <location>
        <begin position="1110"/>
        <end position="1138"/>
    </location>
</feature>
<feature type="transmembrane region" description="Helical" evidence="2">
    <location>
        <begin position="872"/>
        <end position="891"/>
    </location>
</feature>
<evidence type="ECO:0000256" key="2">
    <source>
        <dbReference type="SAM" id="Phobius"/>
    </source>
</evidence>
<feature type="transmembrane region" description="Helical" evidence="2">
    <location>
        <begin position="963"/>
        <end position="982"/>
    </location>
</feature>
<feature type="transmembrane region" description="Helical" evidence="2">
    <location>
        <begin position="989"/>
        <end position="1010"/>
    </location>
</feature>
<feature type="domain" description="Tape measure protein N-terminal" evidence="3">
    <location>
        <begin position="118"/>
        <end position="281"/>
    </location>
</feature>
<reference evidence="4" key="1">
    <citation type="journal article" date="2021" name="Proc. Natl. Acad. Sci. U.S.A.">
        <title>A Catalog of Tens of Thousands of Viruses from Human Metagenomes Reveals Hidden Associations with Chronic Diseases.</title>
        <authorList>
            <person name="Tisza M.J."/>
            <person name="Buck C.B."/>
        </authorList>
    </citation>
    <scope>NUCLEOTIDE SEQUENCE</scope>
    <source>
        <strain evidence="4">CtSXZ3</strain>
    </source>
</reference>
<dbReference type="EMBL" id="BK016252">
    <property type="protein sequence ID" value="DAG05184.1"/>
    <property type="molecule type" value="Genomic_DNA"/>
</dbReference>
<protein>
    <submittedName>
        <fullName evidence="4">Tail tape measure</fullName>
    </submittedName>
</protein>
<dbReference type="NCBIfam" id="TIGR02675">
    <property type="entry name" value="tape_meas_nterm"/>
    <property type="match status" value="1"/>
</dbReference>
<keyword evidence="2" id="KW-0472">Membrane</keyword>
<feature type="transmembrane region" description="Helical" evidence="2">
    <location>
        <begin position="1055"/>
        <end position="1072"/>
    </location>
</feature>
<sequence>MKFDNKQFEQGIAQTSASLAKFNQSLNFDKAAASAEKLGNVKMEGIRGALDTIKEKFSALDVVAITALTNVTNKAIDAGSRILKALTLDPIMDGFREYETQMGAVQTILANTLKEGTNVQTVNKYLDDLNTYADKTIYNFTEMTKNIGTFTAAGVKLEPATKAIKGIANLAALSGSNSQQASTAMYQLSQALAAGRVGLQDWNSVVNAGMGGEQFQQLLKDTALATGAIDKLDKKSKAMFKNGSFRDSLKSGWLSSDVLTQALDVMTGSMTKADLMAKGFTESQAEYYEKLGQTAFKAATEVKTATQLFDTLKEAVGSGWAQSFRIILGDFEEAKELFTWLNNYFSPVIDGMSNARNLMLQTWKDAGGRTAMVQTLKNILEGIGNILGPIQNAWQTVFPPAKAGEALAGISKALEYLTSKLKPTGETAAKLQRIFTGLFSILGIISDLVGTVGLAFGTFIGEMLDLLPKGHGSILEWIAGLADWVTNLRASIREGDVFMNAIRNARQAIIDFGTAAIEKLTPLAEAMGAFFADTANKFVELKNELIPKAKETADGVNEQLAKIGSDTAQGADSLKNEAIERITAFAGKVQSAAEKIGAWLQKAWDKVKEFGENLKNFFKSGDEELGMNQFMAALNLTMGAGIGAMLISLVHNLSGITKKVKKGIGEVNEIIEKFGAVMDAVKNHLKALTGEVKARTLLLIAAALGVLAASVALLAMIDPVKLTVGLTAISVLLAEVFGMMAWYSKFNKDNGLGGLAQAATGMILMATAITILAGAVRKMGEQDWWSLTKGLIATKILLKSLTKVMQNMVRNTKGMAAGASALVIFGVAIRVLAESVKTLGDMKLGALAKGLIAFTTILTLVLAFVENFDSQMSLEAGVAITALALGILIMVKAVEQFGKMDLGVLTQGLISVTALLVALGGFIRLAGNGKAAAKSGLAIIALAISMERLAAAVERFGTMKPEVIKQGLVSLMIVMLAVGGTLERLKKKALNGGAGFALVAAGVLAVAYAVKTLGEMDVDKVTVGVTALAAMLMSMSLALAIMAKTKVDPKVASSMILLAIALGMLVPVILMLGNAGWVVVTVGILALAAALAVLGLAAKLLEPVIPAMQGLALALMGFAAAVAIAGAGITLLAIGLGMLGVSGAAGISVLTAAFTSLISMVPYFLEQMAVGLVKMAEVISQNQEPIRNAMSTLIGAIIQAIVDNIPGLVEMAVVAIVSLCDGMMTVLPKIVDTAFHLILAFLTSLRDNIGQIVEVAVDAISKFLQALANGIPKIVDGAFKVAIAFINGLAKAIDENHNALFEAIGRLVKAIFKALVDGIGAALLGIGDFLLGIGKAIVEGIWKGILGIADWIRKKISDFFSGIVNGVKGMLGIKSPSRVFAEIGRYAIQGFGVGFEDGAPDAKRTVDGVSQELVDAVNECFGNMSFDDIDMSMRPEITPVLNLDEVRKSAKTLPEVFGTTPIPVNAQNANYEQARARNVQADSDKEPPVTSKVTNVHFEQHNHSPETLDSMTIYRQTRNQLRQLEEASV</sequence>
<feature type="transmembrane region" description="Helical" evidence="2">
    <location>
        <begin position="903"/>
        <end position="923"/>
    </location>
</feature>
<feature type="transmembrane region" description="Helical" evidence="2">
    <location>
        <begin position="723"/>
        <end position="743"/>
    </location>
</feature>
<evidence type="ECO:0000256" key="1">
    <source>
        <dbReference type="ARBA" id="ARBA00022465"/>
    </source>
</evidence>
<dbReference type="InterPro" id="IPR013491">
    <property type="entry name" value="Tape_meas_N"/>
</dbReference>
<feature type="transmembrane region" description="Helical" evidence="2">
    <location>
        <begin position="814"/>
        <end position="833"/>
    </location>
</feature>
<keyword evidence="1" id="KW-1245">Viral tail assembly</keyword>
<keyword evidence="2" id="KW-1133">Transmembrane helix</keyword>
<feature type="transmembrane region" description="Helical" evidence="2">
    <location>
        <begin position="1022"/>
        <end position="1043"/>
    </location>
</feature>
<feature type="transmembrane region" description="Helical" evidence="2">
    <location>
        <begin position="696"/>
        <end position="717"/>
    </location>
</feature>
<feature type="transmembrane region" description="Helical" evidence="2">
    <location>
        <begin position="1078"/>
        <end position="1098"/>
    </location>
</feature>
<keyword evidence="1" id="KW-1188">Viral release from host cell</keyword>
<dbReference type="GO" id="GO:0098003">
    <property type="term" value="P:viral tail assembly"/>
    <property type="evidence" value="ECO:0007669"/>
    <property type="project" value="UniProtKB-KW"/>
</dbReference>
<dbReference type="Pfam" id="PF20155">
    <property type="entry name" value="TMP_3"/>
    <property type="match status" value="1"/>
</dbReference>
<proteinExistence type="predicted"/>
<feature type="transmembrane region" description="Helical" evidence="2">
    <location>
        <begin position="935"/>
        <end position="951"/>
    </location>
</feature>
<feature type="transmembrane region" description="Helical" evidence="2">
    <location>
        <begin position="1144"/>
        <end position="1165"/>
    </location>
</feature>
<feature type="transmembrane region" description="Helical" evidence="2">
    <location>
        <begin position="630"/>
        <end position="653"/>
    </location>
</feature>
<organism evidence="4">
    <name type="scientific">Siphoviridae sp. ctSXZ3</name>
    <dbReference type="NCBI Taxonomy" id="2825510"/>
    <lineage>
        <taxon>Viruses</taxon>
        <taxon>Duplodnaviria</taxon>
        <taxon>Heunggongvirae</taxon>
        <taxon>Uroviricota</taxon>
        <taxon>Caudoviricetes</taxon>
    </lineage>
</organism>
<evidence type="ECO:0000259" key="3">
    <source>
        <dbReference type="Pfam" id="PF20155"/>
    </source>
</evidence>
<accession>A0A8S5VET2</accession>
<keyword evidence="2" id="KW-0812">Transmembrane</keyword>
<feature type="transmembrane region" description="Helical" evidence="2">
    <location>
        <begin position="845"/>
        <end position="865"/>
    </location>
</feature>
<dbReference type="SUPFAM" id="SSF48371">
    <property type="entry name" value="ARM repeat"/>
    <property type="match status" value="1"/>
</dbReference>
<evidence type="ECO:0000313" key="4">
    <source>
        <dbReference type="EMBL" id="DAG05184.1"/>
    </source>
</evidence>
<dbReference type="InterPro" id="IPR016024">
    <property type="entry name" value="ARM-type_fold"/>
</dbReference>
<name>A0A8S5VET2_9CAUD</name>